<dbReference type="EMBL" id="JBHXPM010000017">
    <property type="protein sequence ID" value="MFD3958090.1"/>
    <property type="molecule type" value="Genomic_DNA"/>
</dbReference>
<comment type="similarity">
    <text evidence="2 5">Belongs to the aldose epimerase family.</text>
</comment>
<evidence type="ECO:0000313" key="7">
    <source>
        <dbReference type="EMBL" id="MFD3958090.1"/>
    </source>
</evidence>
<evidence type="ECO:0000256" key="1">
    <source>
        <dbReference type="ARBA" id="ARBA00005028"/>
    </source>
</evidence>
<evidence type="ECO:0000256" key="4">
    <source>
        <dbReference type="ARBA" id="ARBA00023277"/>
    </source>
</evidence>
<dbReference type="PANTHER" id="PTHR10091">
    <property type="entry name" value="ALDOSE-1-EPIMERASE"/>
    <property type="match status" value="1"/>
</dbReference>
<dbReference type="SUPFAM" id="SSF74650">
    <property type="entry name" value="Galactose mutarotase-like"/>
    <property type="match status" value="1"/>
</dbReference>
<dbReference type="InterPro" id="IPR015443">
    <property type="entry name" value="Aldose_1-epimerase"/>
</dbReference>
<dbReference type="CDD" id="cd09019">
    <property type="entry name" value="galactose_mutarotase_like"/>
    <property type="match status" value="1"/>
</dbReference>
<dbReference type="Pfam" id="PF01263">
    <property type="entry name" value="Aldose_epim"/>
    <property type="match status" value="1"/>
</dbReference>
<dbReference type="PIRSF" id="PIRSF005096">
    <property type="entry name" value="GALM"/>
    <property type="match status" value="1"/>
</dbReference>
<evidence type="ECO:0000256" key="2">
    <source>
        <dbReference type="ARBA" id="ARBA00006206"/>
    </source>
</evidence>
<dbReference type="EC" id="5.1.3.3" evidence="5"/>
<organism evidence="7 8">
    <name type="scientific">Streptomyces bacillaris</name>
    <dbReference type="NCBI Taxonomy" id="68179"/>
    <lineage>
        <taxon>Bacteria</taxon>
        <taxon>Bacillati</taxon>
        <taxon>Actinomycetota</taxon>
        <taxon>Actinomycetes</taxon>
        <taxon>Kitasatosporales</taxon>
        <taxon>Streptomycetaceae</taxon>
        <taxon>Streptomyces</taxon>
    </lineage>
</organism>
<reference evidence="7 8" key="1">
    <citation type="submission" date="2024-09" db="EMBL/GenBank/DDBJ databases">
        <title>The Natural Products Discovery Center: Release of the First 8490 Sequenced Strains for Exploring Actinobacteria Biosynthetic Diversity.</title>
        <authorList>
            <person name="Kalkreuter E."/>
            <person name="Kautsar S.A."/>
            <person name="Yang D."/>
            <person name="Bader C.D."/>
            <person name="Teijaro C.N."/>
            <person name="Fluegel L."/>
            <person name="Davis C.M."/>
            <person name="Simpson J.R."/>
            <person name="Lauterbach L."/>
            <person name="Steele A.D."/>
            <person name="Gui C."/>
            <person name="Meng S."/>
            <person name="Li G."/>
            <person name="Viehrig K."/>
            <person name="Ye F."/>
            <person name="Su P."/>
            <person name="Kiefer A.F."/>
            <person name="Nichols A."/>
            <person name="Cepeda A.J."/>
            <person name="Yan W."/>
            <person name="Fan B."/>
            <person name="Jiang Y."/>
            <person name="Adhikari A."/>
            <person name="Zheng C.-J."/>
            <person name="Schuster L."/>
            <person name="Cowan T.M."/>
            <person name="Smanski M.J."/>
            <person name="Chevrette M.G."/>
            <person name="De Carvalho L.P.S."/>
            <person name="Shen B."/>
        </authorList>
    </citation>
    <scope>NUCLEOTIDE SEQUENCE [LARGE SCALE GENOMIC DNA]</scope>
    <source>
        <strain evidence="7 8">NPDC058584</strain>
    </source>
</reference>
<dbReference type="InterPro" id="IPR014718">
    <property type="entry name" value="GH-type_carb-bd"/>
</dbReference>
<dbReference type="InterPro" id="IPR008183">
    <property type="entry name" value="Aldose_1/G6P_1-epimerase"/>
</dbReference>
<gene>
    <name evidence="7" type="ORF">ACFWR3_18730</name>
</gene>
<comment type="catalytic activity">
    <reaction evidence="5">
        <text>alpha-D-glucose = beta-D-glucose</text>
        <dbReference type="Rhea" id="RHEA:10264"/>
        <dbReference type="ChEBI" id="CHEBI:15903"/>
        <dbReference type="ChEBI" id="CHEBI:17925"/>
        <dbReference type="EC" id="5.1.3.3"/>
    </reaction>
</comment>
<sequence length="379" mass="40982">MPTVHRTPFGPADGRTETDLWTLDSGTGVRAEILDHGGILHSLTVPDTDGVPGPVVRSLPALDDYTDKDNPYFGAIVGRYANRIAHGRFTLDGTTHHIPANDRGHALHGGPEGFHTRTWQAEGDRTDSAARLRLTLHSPDGDMGFPGALDVTATYTLDTAGTLALEYTATTDRPTVVNLTHHAYFNLGADDILGHTLQVDADHYLPVDPDSIPEGPQVPVTGTPFDLTTPSPLGERLALDHPQLALAGGFDHCWVLRGTDPATLRRAARLTAPGDRRTLELWTTEPGLQVYTANQLDGAFTDGTGRPHQRHGSLCLETQHLPDSPNRPDHPSTVLRPGETLRSRTEWRFPHLGAEGKIGCGSPRTLDLLPASRQHDPGV</sequence>
<accession>A0ABW6DW93</accession>
<dbReference type="NCBIfam" id="NF008277">
    <property type="entry name" value="PRK11055.1"/>
    <property type="match status" value="1"/>
</dbReference>
<dbReference type="GO" id="GO:0016853">
    <property type="term" value="F:isomerase activity"/>
    <property type="evidence" value="ECO:0007669"/>
    <property type="project" value="UniProtKB-KW"/>
</dbReference>
<evidence type="ECO:0000256" key="6">
    <source>
        <dbReference type="SAM" id="MobiDB-lite"/>
    </source>
</evidence>
<comment type="caution">
    <text evidence="7">The sequence shown here is derived from an EMBL/GenBank/DDBJ whole genome shotgun (WGS) entry which is preliminary data.</text>
</comment>
<evidence type="ECO:0000256" key="5">
    <source>
        <dbReference type="PIRNR" id="PIRNR005096"/>
    </source>
</evidence>
<feature type="compositionally biased region" description="Basic and acidic residues" evidence="6">
    <location>
        <begin position="339"/>
        <end position="349"/>
    </location>
</feature>
<dbReference type="InterPro" id="IPR047215">
    <property type="entry name" value="Galactose_mutarotase-like"/>
</dbReference>
<dbReference type="RefSeq" id="WP_244210238.1">
    <property type="nucleotide sequence ID" value="NZ_JBHVRE010000009.1"/>
</dbReference>
<proteinExistence type="inferred from homology"/>
<dbReference type="Gene3D" id="2.70.98.10">
    <property type="match status" value="1"/>
</dbReference>
<dbReference type="PANTHER" id="PTHR10091:SF0">
    <property type="entry name" value="GALACTOSE MUTAROTASE"/>
    <property type="match status" value="1"/>
</dbReference>
<evidence type="ECO:0000313" key="8">
    <source>
        <dbReference type="Proteomes" id="UP001598300"/>
    </source>
</evidence>
<feature type="region of interest" description="Disordered" evidence="6">
    <location>
        <begin position="318"/>
        <end position="379"/>
    </location>
</feature>
<dbReference type="InterPro" id="IPR011013">
    <property type="entry name" value="Gal_mutarotase_sf_dom"/>
</dbReference>
<keyword evidence="3 5" id="KW-0413">Isomerase</keyword>
<keyword evidence="4 5" id="KW-0119">Carbohydrate metabolism</keyword>
<keyword evidence="8" id="KW-1185">Reference proteome</keyword>
<name>A0ABW6DW93_9ACTN</name>
<evidence type="ECO:0000256" key="3">
    <source>
        <dbReference type="ARBA" id="ARBA00023235"/>
    </source>
</evidence>
<dbReference type="Proteomes" id="UP001598300">
    <property type="component" value="Unassembled WGS sequence"/>
</dbReference>
<protein>
    <recommendedName>
        <fullName evidence="5">Aldose 1-epimerase</fullName>
        <ecNumber evidence="5">5.1.3.3</ecNumber>
    </recommendedName>
</protein>
<comment type="pathway">
    <text evidence="1 5">Carbohydrate metabolism; hexose metabolism.</text>
</comment>